<dbReference type="RefSeq" id="WP_135707527.1">
    <property type="nucleotide sequence ID" value="NZ_CP038639.1"/>
</dbReference>
<evidence type="ECO:0000313" key="1">
    <source>
        <dbReference type="EMBL" id="QBY56364.1"/>
    </source>
</evidence>
<name>A0A4P7LJE4_9BURK</name>
<evidence type="ECO:0008006" key="3">
    <source>
        <dbReference type="Google" id="ProtNLM"/>
    </source>
</evidence>
<protein>
    <recommendedName>
        <fullName evidence="3">SMI1/KNR4 family protein</fullName>
    </recommendedName>
</protein>
<gene>
    <name evidence="1" type="ORF">E0W60_35755</name>
</gene>
<dbReference type="AlphaFoldDB" id="A0A4P7LJE4"/>
<dbReference type="EMBL" id="CP038639">
    <property type="protein sequence ID" value="QBY56364.1"/>
    <property type="molecule type" value="Genomic_DNA"/>
</dbReference>
<accession>A0A4P7LJE4</accession>
<reference evidence="1 2" key="1">
    <citation type="submission" date="2019-03" db="EMBL/GenBank/DDBJ databases">
        <title>Efficiently degradation of phenoxyalkanoic acid herbicides by Cupriavidus oxalaticus strain X32.</title>
        <authorList>
            <person name="Sheng X."/>
        </authorList>
    </citation>
    <scope>NUCLEOTIDE SEQUENCE [LARGE SCALE GENOMIC DNA]</scope>
    <source>
        <strain evidence="1 2">X32</strain>
        <plasmid evidence="1 2">unnamed4</plasmid>
    </source>
</reference>
<geneLocation type="plasmid" evidence="1">
    <name>unnamed4</name>
</geneLocation>
<organism evidence="1 2">
    <name type="scientific">Cupriavidus oxalaticus</name>
    <dbReference type="NCBI Taxonomy" id="96344"/>
    <lineage>
        <taxon>Bacteria</taxon>
        <taxon>Pseudomonadati</taxon>
        <taxon>Pseudomonadota</taxon>
        <taxon>Betaproteobacteria</taxon>
        <taxon>Burkholderiales</taxon>
        <taxon>Burkholderiaceae</taxon>
        <taxon>Cupriavidus</taxon>
    </lineage>
</organism>
<dbReference type="OrthoDB" id="9933960at2"/>
<dbReference type="KEGG" id="cox:E0W60_35755"/>
<evidence type="ECO:0000313" key="2">
    <source>
        <dbReference type="Proteomes" id="UP000295294"/>
    </source>
</evidence>
<keyword evidence="1" id="KW-0614">Plasmid</keyword>
<proteinExistence type="predicted"/>
<sequence length="109" mass="12308">MPSSFSNWFVSTFGVPVPEEFAEFLAEHPKGLSGDGSALWAAEDIIEATEDRDLKSKGICFTGTRDDLYVFLLRANDGRVFVVDRHDYQYVDAWFRSISTCIGLMDFVL</sequence>
<dbReference type="Proteomes" id="UP000295294">
    <property type="component" value="Plasmid unnamed4"/>
</dbReference>